<name>A0A6A6AJI1_9PLEO</name>
<organism evidence="1 2">
    <name type="scientific">Dothidotthia symphoricarpi CBS 119687</name>
    <dbReference type="NCBI Taxonomy" id="1392245"/>
    <lineage>
        <taxon>Eukaryota</taxon>
        <taxon>Fungi</taxon>
        <taxon>Dikarya</taxon>
        <taxon>Ascomycota</taxon>
        <taxon>Pezizomycotina</taxon>
        <taxon>Dothideomycetes</taxon>
        <taxon>Pleosporomycetidae</taxon>
        <taxon>Pleosporales</taxon>
        <taxon>Dothidotthiaceae</taxon>
        <taxon>Dothidotthia</taxon>
    </lineage>
</organism>
<evidence type="ECO:0000313" key="2">
    <source>
        <dbReference type="Proteomes" id="UP000799771"/>
    </source>
</evidence>
<evidence type="ECO:0000313" key="1">
    <source>
        <dbReference type="EMBL" id="KAF2131726.1"/>
    </source>
</evidence>
<accession>A0A6A6AJI1</accession>
<dbReference type="GeneID" id="54402929"/>
<dbReference type="OrthoDB" id="5368615at2759"/>
<dbReference type="EMBL" id="ML977502">
    <property type="protein sequence ID" value="KAF2131726.1"/>
    <property type="molecule type" value="Genomic_DNA"/>
</dbReference>
<dbReference type="AlphaFoldDB" id="A0A6A6AJI1"/>
<keyword evidence="2" id="KW-1185">Reference proteome</keyword>
<dbReference type="Proteomes" id="UP000799771">
    <property type="component" value="Unassembled WGS sequence"/>
</dbReference>
<proteinExistence type="predicted"/>
<protein>
    <submittedName>
        <fullName evidence="1">Uncharacterized protein</fullName>
    </submittedName>
</protein>
<sequence length="229" mass="25293">MSGMLAHAINTTATTLVRINEVKITQFGTEARILGVNGLSACSVVAIVSPYAAIVAHIGPNILGSNDPRSFIQLAEHKMREAKQLYRDNNHLFPSSSTYIVCAMLNGVVLTAPEHIRIMHSSIKQLNLSSAQVYYEQPSEDAVNRGTSSGTVMVDGRGTTPKVYVEDRDVTSLPQRSPVWQYLTQQGVAQYYLMLGSSVLVTQSMPPINEYIWMAEGQRWTKWNGSSWT</sequence>
<dbReference type="RefSeq" id="XP_033526113.1">
    <property type="nucleotide sequence ID" value="XM_033662497.1"/>
</dbReference>
<gene>
    <name evidence="1" type="ORF">P153DRAFT_201887</name>
</gene>
<reference evidence="1" key="1">
    <citation type="journal article" date="2020" name="Stud. Mycol.">
        <title>101 Dothideomycetes genomes: a test case for predicting lifestyles and emergence of pathogens.</title>
        <authorList>
            <person name="Haridas S."/>
            <person name="Albert R."/>
            <person name="Binder M."/>
            <person name="Bloem J."/>
            <person name="Labutti K."/>
            <person name="Salamov A."/>
            <person name="Andreopoulos B."/>
            <person name="Baker S."/>
            <person name="Barry K."/>
            <person name="Bills G."/>
            <person name="Bluhm B."/>
            <person name="Cannon C."/>
            <person name="Castanera R."/>
            <person name="Culley D."/>
            <person name="Daum C."/>
            <person name="Ezra D."/>
            <person name="Gonzalez J."/>
            <person name="Henrissat B."/>
            <person name="Kuo A."/>
            <person name="Liang C."/>
            <person name="Lipzen A."/>
            <person name="Lutzoni F."/>
            <person name="Magnuson J."/>
            <person name="Mondo S."/>
            <person name="Nolan M."/>
            <person name="Ohm R."/>
            <person name="Pangilinan J."/>
            <person name="Park H.-J."/>
            <person name="Ramirez L."/>
            <person name="Alfaro M."/>
            <person name="Sun H."/>
            <person name="Tritt A."/>
            <person name="Yoshinaga Y."/>
            <person name="Zwiers L.-H."/>
            <person name="Turgeon B."/>
            <person name="Goodwin S."/>
            <person name="Spatafora J."/>
            <person name="Crous P."/>
            <person name="Grigoriev I."/>
        </authorList>
    </citation>
    <scope>NUCLEOTIDE SEQUENCE</scope>
    <source>
        <strain evidence="1">CBS 119687</strain>
    </source>
</reference>